<evidence type="ECO:0000256" key="2">
    <source>
        <dbReference type="SAM" id="SignalP"/>
    </source>
</evidence>
<dbReference type="EMBL" id="BFEA01000500">
    <property type="protein sequence ID" value="GBG85005.1"/>
    <property type="molecule type" value="Genomic_DNA"/>
</dbReference>
<comment type="caution">
    <text evidence="3">The sequence shown here is derived from an EMBL/GenBank/DDBJ whole genome shotgun (WGS) entry which is preliminary data.</text>
</comment>
<dbReference type="Proteomes" id="UP000265515">
    <property type="component" value="Unassembled WGS sequence"/>
</dbReference>
<dbReference type="AlphaFoldDB" id="A0A388LRX5"/>
<dbReference type="InterPro" id="IPR011050">
    <property type="entry name" value="Pectin_lyase_fold/virulence"/>
</dbReference>
<dbReference type="InterPro" id="IPR012334">
    <property type="entry name" value="Pectin_lyas_fold"/>
</dbReference>
<feature type="chain" id="PRO_5017401872" description="Myb-like domain-containing protein" evidence="2">
    <location>
        <begin position="27"/>
        <end position="526"/>
    </location>
</feature>
<dbReference type="Gene3D" id="2.160.20.10">
    <property type="entry name" value="Single-stranded right-handed beta-helix, Pectin lyase-like"/>
    <property type="match status" value="1"/>
</dbReference>
<sequence length="526" mass="57654">MAAACGRAVILAGFLLVTCLVWKGDGSQPATTPEALLRAAMAQPKKTVLTLTSDVSLTSDLGEMKCPDLTVVGNCKTKGKPRLCKIDGRKRYAGFHFPDRKNLTLLNLEITGLAGIVSSPPSSDVLIKNCLLSNNKDLLLSLPFGSLTISRSKVVGNDGDFVDIFFGSVDATDVVFRSNRGLIFTITKGSLKCTRCGFERNTAKSTVVVNAGREYVTFSRSWFVGNSATQVGERGAAVSVGTGGMTRFCYCRFEGNTIAVAGGKKKVEHVYLSELIPSTPPNLSFCKKRPSSGIGPQRHMTRCRRWEWTTDHLREGYSRTAEDCRKKWSELVKKVREIRDACDRSRQPSQFERTTKERRKLGFSLTFEKQLWDAMEWYRLKASDSVRYDNTICIGGGGSTPGSEEGSEDSEGMGTDAFDGVTKTRRTSSDFRGKRIGGNLRLPYTVCHRLWRNRRGQFARVWIRLPLRLLEQVLMAARMGKMATGIGAVAGAMHQGNAVLVGVMAGTGSRLTHGADTGADTDPLSR</sequence>
<reference evidence="3 4" key="1">
    <citation type="journal article" date="2018" name="Cell">
        <title>The Chara Genome: Secondary Complexity and Implications for Plant Terrestrialization.</title>
        <authorList>
            <person name="Nishiyama T."/>
            <person name="Sakayama H."/>
            <person name="Vries J.D."/>
            <person name="Buschmann H."/>
            <person name="Saint-Marcoux D."/>
            <person name="Ullrich K.K."/>
            <person name="Haas F.B."/>
            <person name="Vanderstraeten L."/>
            <person name="Becker D."/>
            <person name="Lang D."/>
            <person name="Vosolsobe S."/>
            <person name="Rombauts S."/>
            <person name="Wilhelmsson P.K.I."/>
            <person name="Janitza P."/>
            <person name="Kern R."/>
            <person name="Heyl A."/>
            <person name="Rumpler F."/>
            <person name="Villalobos L.I.A.C."/>
            <person name="Clay J.M."/>
            <person name="Skokan R."/>
            <person name="Toyoda A."/>
            <person name="Suzuki Y."/>
            <person name="Kagoshima H."/>
            <person name="Schijlen E."/>
            <person name="Tajeshwar N."/>
            <person name="Catarino B."/>
            <person name="Hetherington A.J."/>
            <person name="Saltykova A."/>
            <person name="Bonnot C."/>
            <person name="Breuninger H."/>
            <person name="Symeonidi A."/>
            <person name="Radhakrishnan G.V."/>
            <person name="Van Nieuwerburgh F."/>
            <person name="Deforce D."/>
            <person name="Chang C."/>
            <person name="Karol K.G."/>
            <person name="Hedrich R."/>
            <person name="Ulvskov P."/>
            <person name="Glockner G."/>
            <person name="Delwiche C.F."/>
            <person name="Petrasek J."/>
            <person name="Van de Peer Y."/>
            <person name="Friml J."/>
            <person name="Beilby M."/>
            <person name="Dolan L."/>
            <person name="Kohara Y."/>
            <person name="Sugano S."/>
            <person name="Fujiyama A."/>
            <person name="Delaux P.-M."/>
            <person name="Quint M."/>
            <person name="TheiBen G."/>
            <person name="Hagemann M."/>
            <person name="Harholt J."/>
            <person name="Dunand C."/>
            <person name="Zachgo S."/>
            <person name="Langdale J."/>
            <person name="Maumus F."/>
            <person name="Straeten D.V.D."/>
            <person name="Gould S.B."/>
            <person name="Rensing S.A."/>
        </authorList>
    </citation>
    <scope>NUCLEOTIDE SEQUENCE [LARGE SCALE GENOMIC DNA]</scope>
    <source>
        <strain evidence="3 4">S276</strain>
    </source>
</reference>
<evidence type="ECO:0000313" key="3">
    <source>
        <dbReference type="EMBL" id="GBG85005.1"/>
    </source>
</evidence>
<proteinExistence type="predicted"/>
<evidence type="ECO:0000256" key="1">
    <source>
        <dbReference type="SAM" id="MobiDB-lite"/>
    </source>
</evidence>
<name>A0A388LRX5_CHABU</name>
<gene>
    <name evidence="3" type="ORF">CBR_g39469</name>
</gene>
<feature type="region of interest" description="Disordered" evidence="1">
    <location>
        <begin position="397"/>
        <end position="424"/>
    </location>
</feature>
<accession>A0A388LRX5</accession>
<feature type="signal peptide" evidence="2">
    <location>
        <begin position="1"/>
        <end position="26"/>
    </location>
</feature>
<keyword evidence="2" id="KW-0732">Signal</keyword>
<organism evidence="3 4">
    <name type="scientific">Chara braunii</name>
    <name type="common">Braun's stonewort</name>
    <dbReference type="NCBI Taxonomy" id="69332"/>
    <lineage>
        <taxon>Eukaryota</taxon>
        <taxon>Viridiplantae</taxon>
        <taxon>Streptophyta</taxon>
        <taxon>Charophyceae</taxon>
        <taxon>Charales</taxon>
        <taxon>Characeae</taxon>
        <taxon>Chara</taxon>
    </lineage>
</organism>
<dbReference type="SUPFAM" id="SSF51126">
    <property type="entry name" value="Pectin lyase-like"/>
    <property type="match status" value="1"/>
</dbReference>
<keyword evidence="4" id="KW-1185">Reference proteome</keyword>
<evidence type="ECO:0000313" key="4">
    <source>
        <dbReference type="Proteomes" id="UP000265515"/>
    </source>
</evidence>
<evidence type="ECO:0008006" key="5">
    <source>
        <dbReference type="Google" id="ProtNLM"/>
    </source>
</evidence>
<dbReference type="Gramene" id="GBG85005">
    <property type="protein sequence ID" value="GBG85005"/>
    <property type="gene ID" value="CBR_g39469"/>
</dbReference>
<protein>
    <recommendedName>
        <fullName evidence="5">Myb-like domain-containing protein</fullName>
    </recommendedName>
</protein>